<reference evidence="2" key="2">
    <citation type="submission" date="2016-06" db="EMBL/GenBank/DDBJ databases">
        <title>The genome of a short-lived fish provides insights into sex chromosome evolution and the genetic control of aging.</title>
        <authorList>
            <person name="Reichwald K."/>
            <person name="Felder M."/>
            <person name="Petzold A."/>
            <person name="Koch P."/>
            <person name="Groth M."/>
            <person name="Platzer M."/>
        </authorList>
    </citation>
    <scope>NUCLEOTIDE SEQUENCE</scope>
    <source>
        <tissue evidence="2">Brain</tissue>
    </source>
</reference>
<organism evidence="2">
    <name type="scientific">Iconisemion striatum</name>
    <dbReference type="NCBI Taxonomy" id="60296"/>
    <lineage>
        <taxon>Eukaryota</taxon>
        <taxon>Metazoa</taxon>
        <taxon>Chordata</taxon>
        <taxon>Craniata</taxon>
        <taxon>Vertebrata</taxon>
        <taxon>Euteleostomi</taxon>
        <taxon>Actinopterygii</taxon>
        <taxon>Neopterygii</taxon>
        <taxon>Teleostei</taxon>
        <taxon>Neoteleostei</taxon>
        <taxon>Acanthomorphata</taxon>
        <taxon>Ovalentaria</taxon>
        <taxon>Atherinomorphae</taxon>
        <taxon>Cyprinodontiformes</taxon>
        <taxon>Nothobranchiidae</taxon>
        <taxon>Iconisemion</taxon>
    </lineage>
</organism>
<name>A0A1A7XPI2_9TELE</name>
<sequence length="64" mass="7582">DSSKRRHTEAKQRLTSNQKWSFKSVYSIEMALFFIEIVFSGTQEVELVVNNKKVWIKQKFQGET</sequence>
<accession>A0A1A7XPI2</accession>
<dbReference type="EMBL" id="HADW01018607">
    <property type="protein sequence ID" value="SBP20007.1"/>
    <property type="molecule type" value="Transcribed_RNA"/>
</dbReference>
<keyword evidence="1" id="KW-0812">Transmembrane</keyword>
<feature type="non-terminal residue" evidence="2">
    <location>
        <position position="1"/>
    </location>
</feature>
<proteinExistence type="predicted"/>
<protein>
    <submittedName>
        <fullName evidence="2">Uncharacterized protein</fullName>
    </submittedName>
</protein>
<evidence type="ECO:0000313" key="2">
    <source>
        <dbReference type="EMBL" id="SBP20007.1"/>
    </source>
</evidence>
<keyword evidence="1" id="KW-0472">Membrane</keyword>
<feature type="transmembrane region" description="Helical" evidence="1">
    <location>
        <begin position="20"/>
        <end position="39"/>
    </location>
</feature>
<gene>
    <name evidence="2" type="primary">Nfu_g_1_016497</name>
</gene>
<dbReference type="AlphaFoldDB" id="A0A1A7XPI2"/>
<keyword evidence="1" id="KW-1133">Transmembrane helix</keyword>
<evidence type="ECO:0000256" key="1">
    <source>
        <dbReference type="SAM" id="Phobius"/>
    </source>
</evidence>
<feature type="non-terminal residue" evidence="2">
    <location>
        <position position="64"/>
    </location>
</feature>
<reference evidence="2" key="1">
    <citation type="submission" date="2016-05" db="EMBL/GenBank/DDBJ databases">
        <authorList>
            <person name="Lavstsen T."/>
            <person name="Jespersen J.S."/>
        </authorList>
    </citation>
    <scope>NUCLEOTIDE SEQUENCE</scope>
    <source>
        <tissue evidence="2">Brain</tissue>
    </source>
</reference>